<reference evidence="3 4" key="1">
    <citation type="journal article" date="2022" name="Nat. Genet.">
        <title>Improved pea reference genome and pan-genome highlight genomic features and evolutionary characteristics.</title>
        <authorList>
            <person name="Yang T."/>
            <person name="Liu R."/>
            <person name="Luo Y."/>
            <person name="Hu S."/>
            <person name="Wang D."/>
            <person name="Wang C."/>
            <person name="Pandey M.K."/>
            <person name="Ge S."/>
            <person name="Xu Q."/>
            <person name="Li N."/>
            <person name="Li G."/>
            <person name="Huang Y."/>
            <person name="Saxena R.K."/>
            <person name="Ji Y."/>
            <person name="Li M."/>
            <person name="Yan X."/>
            <person name="He Y."/>
            <person name="Liu Y."/>
            <person name="Wang X."/>
            <person name="Xiang C."/>
            <person name="Varshney R.K."/>
            <person name="Ding H."/>
            <person name="Gao S."/>
            <person name="Zong X."/>
        </authorList>
    </citation>
    <scope>NUCLEOTIDE SEQUENCE [LARGE SCALE GENOMIC DNA]</scope>
    <source>
        <strain evidence="3 4">cv. Zhongwan 6</strain>
    </source>
</reference>
<dbReference type="Gene3D" id="3.30.70.100">
    <property type="match status" value="1"/>
</dbReference>
<feature type="domain" description="HMA" evidence="2">
    <location>
        <begin position="59"/>
        <end position="122"/>
    </location>
</feature>
<dbReference type="EMBL" id="JAMSHJ010000005">
    <property type="protein sequence ID" value="KAI5413061.1"/>
    <property type="molecule type" value="Genomic_DNA"/>
</dbReference>
<dbReference type="AlphaFoldDB" id="A0A9D5AMV1"/>
<dbReference type="InterPro" id="IPR006121">
    <property type="entry name" value="HMA_dom"/>
</dbReference>
<proteinExistence type="predicted"/>
<evidence type="ECO:0000313" key="4">
    <source>
        <dbReference type="Proteomes" id="UP001058974"/>
    </source>
</evidence>
<gene>
    <name evidence="3" type="ORF">KIW84_057618</name>
</gene>
<comment type="caution">
    <text evidence="3">The sequence shown here is derived from an EMBL/GenBank/DDBJ whole genome shotgun (WGS) entry which is preliminary data.</text>
</comment>
<keyword evidence="4" id="KW-1185">Reference proteome</keyword>
<name>A0A9D5AMV1_PEA</name>
<accession>A0A9D5AMV1</accession>
<dbReference type="CDD" id="cd00371">
    <property type="entry name" value="HMA"/>
    <property type="match status" value="1"/>
</dbReference>
<dbReference type="PANTHER" id="PTHR22814">
    <property type="entry name" value="COPPER TRANSPORT PROTEIN ATOX1-RELATED"/>
    <property type="match status" value="1"/>
</dbReference>
<evidence type="ECO:0000259" key="2">
    <source>
        <dbReference type="PROSITE" id="PS50846"/>
    </source>
</evidence>
<dbReference type="PANTHER" id="PTHR22814:SF351">
    <property type="entry name" value="HEAVY METAL-ASSOCIATED ISOPRENYLATED PLANT PROTEIN 28"/>
    <property type="match status" value="1"/>
</dbReference>
<evidence type="ECO:0000313" key="3">
    <source>
        <dbReference type="EMBL" id="KAI5413061.1"/>
    </source>
</evidence>
<keyword evidence="1" id="KW-0479">Metal-binding</keyword>
<protein>
    <submittedName>
        <fullName evidence="3">Variant 2, Heavy metal-associated isoprenylated plant protein 28</fullName>
    </submittedName>
</protein>
<dbReference type="Gramene" id="Psat05G0761800-T2">
    <property type="protein sequence ID" value="KAI5413061.1"/>
    <property type="gene ID" value="KIW84_057618"/>
</dbReference>
<dbReference type="InterPro" id="IPR036163">
    <property type="entry name" value="HMA_dom_sf"/>
</dbReference>
<evidence type="ECO:0000256" key="1">
    <source>
        <dbReference type="ARBA" id="ARBA00022723"/>
    </source>
</evidence>
<organism evidence="3 4">
    <name type="scientific">Pisum sativum</name>
    <name type="common">Garden pea</name>
    <name type="synonym">Lathyrus oleraceus</name>
    <dbReference type="NCBI Taxonomy" id="3888"/>
    <lineage>
        <taxon>Eukaryota</taxon>
        <taxon>Viridiplantae</taxon>
        <taxon>Streptophyta</taxon>
        <taxon>Embryophyta</taxon>
        <taxon>Tracheophyta</taxon>
        <taxon>Spermatophyta</taxon>
        <taxon>Magnoliopsida</taxon>
        <taxon>eudicotyledons</taxon>
        <taxon>Gunneridae</taxon>
        <taxon>Pentapetalae</taxon>
        <taxon>rosids</taxon>
        <taxon>fabids</taxon>
        <taxon>Fabales</taxon>
        <taxon>Fabaceae</taxon>
        <taxon>Papilionoideae</taxon>
        <taxon>50 kb inversion clade</taxon>
        <taxon>NPAAA clade</taxon>
        <taxon>Hologalegina</taxon>
        <taxon>IRL clade</taxon>
        <taxon>Fabeae</taxon>
        <taxon>Lathyrus</taxon>
    </lineage>
</organism>
<dbReference type="Pfam" id="PF00403">
    <property type="entry name" value="HMA"/>
    <property type="match status" value="1"/>
</dbReference>
<sequence>MVITGFDHASMKYISNLHYFLDLEVHSTSKGIFLHQHKYATDLISMSGLESANPIDTPLKIIEMRVHMDCPGCQNKVKNALQKMKGIDDIEIDMKLQKVVVNGYADQKKVLKKVRKTGLRAELWQLPHTAESQNQYHQQHLINGPVPNYASQPSSSYNYYKHGYDSSDPSYYHYPSQSSIFGHQTGATFSDDNPHACSIM</sequence>
<dbReference type="PROSITE" id="PS50846">
    <property type="entry name" value="HMA_2"/>
    <property type="match status" value="1"/>
</dbReference>
<dbReference type="GO" id="GO:0046872">
    <property type="term" value="F:metal ion binding"/>
    <property type="evidence" value="ECO:0007669"/>
    <property type="project" value="UniProtKB-KW"/>
</dbReference>
<dbReference type="Proteomes" id="UP001058974">
    <property type="component" value="Chromosome 5"/>
</dbReference>
<dbReference type="SUPFAM" id="SSF55008">
    <property type="entry name" value="HMA, heavy metal-associated domain"/>
    <property type="match status" value="1"/>
</dbReference>